<protein>
    <submittedName>
        <fullName evidence="1">Uncharacterized protein</fullName>
    </submittedName>
</protein>
<gene>
    <name evidence="1" type="ORF">LCGC14_2567230</name>
</gene>
<dbReference type="EMBL" id="LAZR01042540">
    <property type="protein sequence ID" value="KKL09301.1"/>
    <property type="molecule type" value="Genomic_DNA"/>
</dbReference>
<name>A0A0F9CUD0_9ZZZZ</name>
<sequence>MKVTEGNYVKYHNEIITVSWEDIREIKRRTIKGLDVIHKPIPLTEEWLVKFGCDKEEHKNGNSFSIRISFRGNASELLTLTNKGSIKEPMWFISITLSWSDKWMPLPTRVDYVHTFQNLYHSLTGKELTYRAKPSNEELKV</sequence>
<comment type="caution">
    <text evidence="1">The sequence shown here is derived from an EMBL/GenBank/DDBJ whole genome shotgun (WGS) entry which is preliminary data.</text>
</comment>
<reference evidence="1" key="1">
    <citation type="journal article" date="2015" name="Nature">
        <title>Complex archaea that bridge the gap between prokaryotes and eukaryotes.</title>
        <authorList>
            <person name="Spang A."/>
            <person name="Saw J.H."/>
            <person name="Jorgensen S.L."/>
            <person name="Zaremba-Niedzwiedzka K."/>
            <person name="Martijn J."/>
            <person name="Lind A.E."/>
            <person name="van Eijk R."/>
            <person name="Schleper C."/>
            <person name="Guy L."/>
            <person name="Ettema T.J."/>
        </authorList>
    </citation>
    <scope>NUCLEOTIDE SEQUENCE</scope>
</reference>
<evidence type="ECO:0000313" key="1">
    <source>
        <dbReference type="EMBL" id="KKL09301.1"/>
    </source>
</evidence>
<organism evidence="1">
    <name type="scientific">marine sediment metagenome</name>
    <dbReference type="NCBI Taxonomy" id="412755"/>
    <lineage>
        <taxon>unclassified sequences</taxon>
        <taxon>metagenomes</taxon>
        <taxon>ecological metagenomes</taxon>
    </lineage>
</organism>
<proteinExistence type="predicted"/>
<dbReference type="AlphaFoldDB" id="A0A0F9CUD0"/>
<accession>A0A0F9CUD0</accession>